<reference evidence="2" key="2">
    <citation type="submission" date="2015-01" db="EMBL/GenBank/DDBJ databases">
        <title>Evolutionary Origins and Diversification of the Mycorrhizal Mutualists.</title>
        <authorList>
            <consortium name="DOE Joint Genome Institute"/>
            <consortium name="Mycorrhizal Genomics Consortium"/>
            <person name="Kohler A."/>
            <person name="Kuo A."/>
            <person name="Nagy L.G."/>
            <person name="Floudas D."/>
            <person name="Copeland A."/>
            <person name="Barry K.W."/>
            <person name="Cichocki N."/>
            <person name="Veneault-Fourrey C."/>
            <person name="LaButti K."/>
            <person name="Lindquist E.A."/>
            <person name="Lipzen A."/>
            <person name="Lundell T."/>
            <person name="Morin E."/>
            <person name="Murat C."/>
            <person name="Riley R."/>
            <person name="Ohm R."/>
            <person name="Sun H."/>
            <person name="Tunlid A."/>
            <person name="Henrissat B."/>
            <person name="Grigoriev I.V."/>
            <person name="Hibbett D.S."/>
            <person name="Martin F."/>
        </authorList>
    </citation>
    <scope>NUCLEOTIDE SEQUENCE [LARGE SCALE GENOMIC DNA]</scope>
    <source>
        <strain evidence="2">F 1598</strain>
    </source>
</reference>
<keyword evidence="2" id="KW-1185">Reference proteome</keyword>
<name>A0A0C3B232_PILCF</name>
<dbReference type="AlphaFoldDB" id="A0A0C3B232"/>
<evidence type="ECO:0000313" key="2">
    <source>
        <dbReference type="Proteomes" id="UP000054166"/>
    </source>
</evidence>
<proteinExistence type="predicted"/>
<dbReference type="HOGENOM" id="CLU_1938945_0_0_1"/>
<dbReference type="Proteomes" id="UP000054166">
    <property type="component" value="Unassembled WGS sequence"/>
</dbReference>
<protein>
    <submittedName>
        <fullName evidence="1">Uncharacterized protein</fullName>
    </submittedName>
</protein>
<reference evidence="1 2" key="1">
    <citation type="submission" date="2014-04" db="EMBL/GenBank/DDBJ databases">
        <authorList>
            <consortium name="DOE Joint Genome Institute"/>
            <person name="Kuo A."/>
            <person name="Tarkka M."/>
            <person name="Buscot F."/>
            <person name="Kohler A."/>
            <person name="Nagy L.G."/>
            <person name="Floudas D."/>
            <person name="Copeland A."/>
            <person name="Barry K.W."/>
            <person name="Cichocki N."/>
            <person name="Veneault-Fourrey C."/>
            <person name="LaButti K."/>
            <person name="Lindquist E.A."/>
            <person name="Lipzen A."/>
            <person name="Lundell T."/>
            <person name="Morin E."/>
            <person name="Murat C."/>
            <person name="Sun H."/>
            <person name="Tunlid A."/>
            <person name="Henrissat B."/>
            <person name="Grigoriev I.V."/>
            <person name="Hibbett D.S."/>
            <person name="Martin F."/>
            <person name="Nordberg H.P."/>
            <person name="Cantor M.N."/>
            <person name="Hua S.X."/>
        </authorList>
    </citation>
    <scope>NUCLEOTIDE SEQUENCE [LARGE SCALE GENOMIC DNA]</scope>
    <source>
        <strain evidence="1 2">F 1598</strain>
    </source>
</reference>
<gene>
    <name evidence="1" type="ORF">PILCRDRAFT_539950</name>
</gene>
<organism evidence="1 2">
    <name type="scientific">Piloderma croceum (strain F 1598)</name>
    <dbReference type="NCBI Taxonomy" id="765440"/>
    <lineage>
        <taxon>Eukaryota</taxon>
        <taxon>Fungi</taxon>
        <taxon>Dikarya</taxon>
        <taxon>Basidiomycota</taxon>
        <taxon>Agaricomycotina</taxon>
        <taxon>Agaricomycetes</taxon>
        <taxon>Agaricomycetidae</taxon>
        <taxon>Atheliales</taxon>
        <taxon>Atheliaceae</taxon>
        <taxon>Piloderma</taxon>
    </lineage>
</organism>
<dbReference type="EMBL" id="KN833005">
    <property type="protein sequence ID" value="KIM80268.1"/>
    <property type="molecule type" value="Genomic_DNA"/>
</dbReference>
<sequence>MVLAIYIAFARTDNTPAWGNVPPSPIRTRQRGDILSPLYSLIETRPLGIIFRSFYHCICHYGTPRNSPNRLLWNTTVISPIVHLLLADSSLHQIYPWTSASFLADVNLGPRQKWPVGERVLLRRLASGPA</sequence>
<evidence type="ECO:0000313" key="1">
    <source>
        <dbReference type="EMBL" id="KIM80268.1"/>
    </source>
</evidence>
<accession>A0A0C3B232</accession>
<dbReference type="InParanoid" id="A0A0C3B232"/>